<accession>A0A6G1CFB7</accession>
<gene>
    <name evidence="1" type="ORF">E2562_007156</name>
</gene>
<reference evidence="1 2" key="1">
    <citation type="submission" date="2019-11" db="EMBL/GenBank/DDBJ databases">
        <title>Whole genome sequence of Oryza granulata.</title>
        <authorList>
            <person name="Li W."/>
        </authorList>
    </citation>
    <scope>NUCLEOTIDE SEQUENCE [LARGE SCALE GENOMIC DNA]</scope>
    <source>
        <strain evidence="2">cv. Menghai</strain>
        <tissue evidence="1">Leaf</tissue>
    </source>
</reference>
<evidence type="ECO:0000313" key="1">
    <source>
        <dbReference type="EMBL" id="KAF0898303.1"/>
    </source>
</evidence>
<evidence type="ECO:0000313" key="2">
    <source>
        <dbReference type="Proteomes" id="UP000479710"/>
    </source>
</evidence>
<organism evidence="1 2">
    <name type="scientific">Oryza meyeriana var. granulata</name>
    <dbReference type="NCBI Taxonomy" id="110450"/>
    <lineage>
        <taxon>Eukaryota</taxon>
        <taxon>Viridiplantae</taxon>
        <taxon>Streptophyta</taxon>
        <taxon>Embryophyta</taxon>
        <taxon>Tracheophyta</taxon>
        <taxon>Spermatophyta</taxon>
        <taxon>Magnoliopsida</taxon>
        <taxon>Liliopsida</taxon>
        <taxon>Poales</taxon>
        <taxon>Poaceae</taxon>
        <taxon>BOP clade</taxon>
        <taxon>Oryzoideae</taxon>
        <taxon>Oryzeae</taxon>
        <taxon>Oryzinae</taxon>
        <taxon>Oryza</taxon>
        <taxon>Oryza meyeriana</taxon>
    </lineage>
</organism>
<dbReference type="Proteomes" id="UP000479710">
    <property type="component" value="Unassembled WGS sequence"/>
</dbReference>
<keyword evidence="2" id="KW-1185">Reference proteome</keyword>
<name>A0A6G1CFB7_9ORYZ</name>
<dbReference type="EMBL" id="SPHZ02000009">
    <property type="protein sequence ID" value="KAF0898303.1"/>
    <property type="molecule type" value="Genomic_DNA"/>
</dbReference>
<protein>
    <submittedName>
        <fullName evidence="1">Uncharacterized protein</fullName>
    </submittedName>
</protein>
<comment type="caution">
    <text evidence="1">The sequence shown here is derived from an EMBL/GenBank/DDBJ whole genome shotgun (WGS) entry which is preliminary data.</text>
</comment>
<sequence>MVVGSEVADGDGCGRRRVGEALRGWTVGRTIGRWQEVSCSVATLAVKCAGTGDQEVVDAAERDPGIVVRGMTRRLQHAVDHHGGRAAILARPKNSTVLTTQVPLGISSVASLPAAPCSQERLEIQIAYNNCE</sequence>
<proteinExistence type="predicted"/>
<dbReference type="AlphaFoldDB" id="A0A6G1CFB7"/>